<organism evidence="1 2">
    <name type="scientific">Phtheirospermum japonicum</name>
    <dbReference type="NCBI Taxonomy" id="374723"/>
    <lineage>
        <taxon>Eukaryota</taxon>
        <taxon>Viridiplantae</taxon>
        <taxon>Streptophyta</taxon>
        <taxon>Embryophyta</taxon>
        <taxon>Tracheophyta</taxon>
        <taxon>Spermatophyta</taxon>
        <taxon>Magnoliopsida</taxon>
        <taxon>eudicotyledons</taxon>
        <taxon>Gunneridae</taxon>
        <taxon>Pentapetalae</taxon>
        <taxon>asterids</taxon>
        <taxon>lamiids</taxon>
        <taxon>Lamiales</taxon>
        <taxon>Orobanchaceae</taxon>
        <taxon>Orobanchaceae incertae sedis</taxon>
        <taxon>Phtheirospermum</taxon>
    </lineage>
</organism>
<gene>
    <name evidence="1" type="ORF">PHJA_001864400</name>
</gene>
<sequence length="130" mass="14048">MVYKSVEIFERRWIGGSDGGLHSCGGGGGGRRGINRGGWIRIGVDFRAVVGKVRSHRLAAEAEVGLGAPLFLQSPSDELNCRQATYCNLVPDSQNVDYVSRCINIFTLLGKRGDETAEGLSEQSHSEHVS</sequence>
<comment type="caution">
    <text evidence="1">The sequence shown here is derived from an EMBL/GenBank/DDBJ whole genome shotgun (WGS) entry which is preliminary data.</text>
</comment>
<dbReference type="Proteomes" id="UP000653305">
    <property type="component" value="Unassembled WGS sequence"/>
</dbReference>
<dbReference type="EMBL" id="BMAC01000476">
    <property type="protein sequence ID" value="GFP97203.1"/>
    <property type="molecule type" value="Genomic_DNA"/>
</dbReference>
<keyword evidence="2" id="KW-1185">Reference proteome</keyword>
<name>A0A830CMY6_9LAMI</name>
<proteinExistence type="predicted"/>
<accession>A0A830CMY6</accession>
<evidence type="ECO:0000313" key="1">
    <source>
        <dbReference type="EMBL" id="GFP97203.1"/>
    </source>
</evidence>
<evidence type="ECO:0000313" key="2">
    <source>
        <dbReference type="Proteomes" id="UP000653305"/>
    </source>
</evidence>
<reference evidence="1" key="1">
    <citation type="submission" date="2020-07" db="EMBL/GenBank/DDBJ databases">
        <title>Ethylene signaling mediates host invasion by parasitic plants.</title>
        <authorList>
            <person name="Yoshida S."/>
        </authorList>
    </citation>
    <scope>NUCLEOTIDE SEQUENCE</scope>
    <source>
        <strain evidence="1">Okayama</strain>
    </source>
</reference>
<protein>
    <submittedName>
        <fullName evidence="1">Uncharacterized protein</fullName>
    </submittedName>
</protein>
<dbReference type="AlphaFoldDB" id="A0A830CMY6"/>